<dbReference type="OrthoDB" id="9768851at2"/>
<dbReference type="STRING" id="40318.SNOD_04980"/>
<gene>
    <name evidence="3" type="ORF">CP978_05360</name>
    <name evidence="2" type="ORF">SNOD_04980</name>
</gene>
<dbReference type="AlphaFoldDB" id="A0A0B5D8A3"/>
<proteinExistence type="predicted"/>
<dbReference type="SUPFAM" id="SSF51430">
    <property type="entry name" value="NAD(P)-linked oxidoreductase"/>
    <property type="match status" value="1"/>
</dbReference>
<dbReference type="HOGENOM" id="CLU_023205_5_0_11"/>
<organism evidence="2 4">
    <name type="scientific">Streptomyces nodosus</name>
    <dbReference type="NCBI Taxonomy" id="40318"/>
    <lineage>
        <taxon>Bacteria</taxon>
        <taxon>Bacillati</taxon>
        <taxon>Actinomycetota</taxon>
        <taxon>Actinomycetes</taxon>
        <taxon>Kitasatosporales</taxon>
        <taxon>Streptomycetaceae</taxon>
        <taxon>Streptomyces</taxon>
    </lineage>
</organism>
<dbReference type="Proteomes" id="UP000031526">
    <property type="component" value="Chromosome"/>
</dbReference>
<dbReference type="CDD" id="cd19152">
    <property type="entry name" value="AKR_AKR15A"/>
    <property type="match status" value="1"/>
</dbReference>
<dbReference type="Pfam" id="PF00248">
    <property type="entry name" value="Aldo_ket_red"/>
    <property type="match status" value="1"/>
</dbReference>
<evidence type="ECO:0000259" key="1">
    <source>
        <dbReference type="Pfam" id="PF00248"/>
    </source>
</evidence>
<dbReference type="PANTHER" id="PTHR42686">
    <property type="entry name" value="GH17980P-RELATED"/>
    <property type="match status" value="1"/>
</dbReference>
<dbReference type="InterPro" id="IPR023210">
    <property type="entry name" value="NADP_OxRdtase_dom"/>
</dbReference>
<dbReference type="GO" id="GO:0016491">
    <property type="term" value="F:oxidoreductase activity"/>
    <property type="evidence" value="ECO:0007669"/>
    <property type="project" value="InterPro"/>
</dbReference>
<reference evidence="4" key="1">
    <citation type="submission" date="2014-09" db="EMBL/GenBank/DDBJ databases">
        <title>Sequence of the Streptomyces nodosus genome.</title>
        <authorList>
            <person name="Sweeney P."/>
            <person name="Stephens N."/>
            <person name="Murphy C."/>
            <person name="Caffrey P."/>
        </authorList>
    </citation>
    <scope>NUCLEOTIDE SEQUENCE [LARGE SCALE GENOMIC DNA]</scope>
    <source>
        <strain evidence="4">ATCC 14899</strain>
    </source>
</reference>
<evidence type="ECO:0000313" key="5">
    <source>
        <dbReference type="Proteomes" id="UP000325763"/>
    </source>
</evidence>
<dbReference type="KEGG" id="snq:CP978_05360"/>
<dbReference type="InterPro" id="IPR020471">
    <property type="entry name" value="AKR"/>
</dbReference>
<dbReference type="EMBL" id="CP009313">
    <property type="protein sequence ID" value="AJE39449.1"/>
    <property type="molecule type" value="Genomic_DNA"/>
</dbReference>
<sequence length="332" mass="35095">MSTLGRSGVPISALAFGAAGIGSLYTEVGEEQAYEAVGAAWDSGIRAFDTAPHYGLGLSERRLGAALRERPRTAYTVSTKVGRLLEPRDADDGALDLDNGFAVPATHRRVWDFSADGVRRSLAESLERLGLDRVDVVYLHDPDDHAEQAFREGYPALERLRAEGVVGAIGAGMNQAEMLTRFVRETDVDVVLCAGRYTLLDQSALTELLPAAAGRGVSVVIGGAFNSGLLADPRPGATYNYAEAPPELLDRAQRIAEAAARHGTTVRAAALAFCRAHPAVAGVLVGARSAAEVRDCAEQFAATVPAALWRELKDLGLLPAHAPVPAEEPPGH</sequence>
<dbReference type="Proteomes" id="UP000325763">
    <property type="component" value="Chromosome"/>
</dbReference>
<dbReference type="PANTHER" id="PTHR42686:SF1">
    <property type="entry name" value="GH17980P-RELATED"/>
    <property type="match status" value="1"/>
</dbReference>
<dbReference type="Gene3D" id="3.20.20.100">
    <property type="entry name" value="NADP-dependent oxidoreductase domain"/>
    <property type="match status" value="1"/>
</dbReference>
<dbReference type="EMBL" id="CP023747">
    <property type="protein sequence ID" value="QEV38035.1"/>
    <property type="molecule type" value="Genomic_DNA"/>
</dbReference>
<dbReference type="GO" id="GO:0005829">
    <property type="term" value="C:cytosol"/>
    <property type="evidence" value="ECO:0007669"/>
    <property type="project" value="TreeGrafter"/>
</dbReference>
<keyword evidence="4" id="KW-1185">Reference proteome</keyword>
<reference evidence="2 4" key="2">
    <citation type="journal article" date="2016" name="Appl. Microbiol. Biotechnol.">
        <title>Exploiting the genome sequence of Streptomyces nodosus for enhanced antibiotic production.</title>
        <authorList>
            <person name="Sweeney P."/>
            <person name="Murphy C.D."/>
            <person name="Caffrey P."/>
        </authorList>
    </citation>
    <scope>NUCLEOTIDE SEQUENCE [LARGE SCALE GENOMIC DNA]</scope>
    <source>
        <strain evidence="2 4">ATCC 14899</strain>
    </source>
</reference>
<evidence type="ECO:0000313" key="4">
    <source>
        <dbReference type="Proteomes" id="UP000031526"/>
    </source>
</evidence>
<evidence type="ECO:0000313" key="3">
    <source>
        <dbReference type="EMBL" id="QEV38035.1"/>
    </source>
</evidence>
<protein>
    <submittedName>
        <fullName evidence="2">Aldo/keto reductase</fullName>
    </submittedName>
</protein>
<evidence type="ECO:0000313" key="2">
    <source>
        <dbReference type="EMBL" id="AJE39449.1"/>
    </source>
</evidence>
<feature type="domain" description="NADP-dependent oxidoreductase" evidence="1">
    <location>
        <begin position="14"/>
        <end position="313"/>
    </location>
</feature>
<reference evidence="3 5" key="3">
    <citation type="submission" date="2017-09" db="EMBL/GenBank/DDBJ databases">
        <title>Streptomyces genome completion.</title>
        <authorList>
            <person name="Lee N."/>
            <person name="Cho B.-K."/>
        </authorList>
    </citation>
    <scope>NUCLEOTIDE SEQUENCE [LARGE SCALE GENOMIC DNA]</scope>
    <source>
        <strain evidence="3 5">ATCC 14899</strain>
    </source>
</reference>
<accession>A0A0B5D8A3</accession>
<dbReference type="InterPro" id="IPR036812">
    <property type="entry name" value="NAD(P)_OxRdtase_dom_sf"/>
</dbReference>
<name>A0A0B5D8A3_9ACTN</name>
<dbReference type="RefSeq" id="WP_043437971.1">
    <property type="nucleotide sequence ID" value="NZ_CP009313.1"/>
</dbReference>